<evidence type="ECO:0000313" key="1">
    <source>
        <dbReference type="EMBL" id="OCK86900.1"/>
    </source>
</evidence>
<accession>A0ACC8EKT4</accession>
<protein>
    <submittedName>
        <fullName evidence="1">Uncharacterized protein</fullName>
    </submittedName>
</protein>
<gene>
    <name evidence="1" type="ORF">K441DRAFT_597217</name>
</gene>
<name>A0ACC8EKT4_9PEZI</name>
<organism evidence="1 2">
    <name type="scientific">Cenococcum geophilum 1.58</name>
    <dbReference type="NCBI Taxonomy" id="794803"/>
    <lineage>
        <taxon>Eukaryota</taxon>
        <taxon>Fungi</taxon>
        <taxon>Dikarya</taxon>
        <taxon>Ascomycota</taxon>
        <taxon>Pezizomycotina</taxon>
        <taxon>Dothideomycetes</taxon>
        <taxon>Pleosporomycetidae</taxon>
        <taxon>Gloniales</taxon>
        <taxon>Gloniaceae</taxon>
        <taxon>Cenococcum</taxon>
    </lineage>
</organism>
<reference evidence="1 2" key="1">
    <citation type="journal article" date="2016" name="Nat. Commun.">
        <title>Ectomycorrhizal ecology is imprinted in the genome of the dominant symbiotic fungus Cenococcum geophilum.</title>
        <authorList>
            <consortium name="DOE Joint Genome Institute"/>
            <person name="Peter M."/>
            <person name="Kohler A."/>
            <person name="Ohm R.A."/>
            <person name="Kuo A."/>
            <person name="Krutzmann J."/>
            <person name="Morin E."/>
            <person name="Arend M."/>
            <person name="Barry K.W."/>
            <person name="Binder M."/>
            <person name="Choi C."/>
            <person name="Clum A."/>
            <person name="Copeland A."/>
            <person name="Grisel N."/>
            <person name="Haridas S."/>
            <person name="Kipfer T."/>
            <person name="LaButti K."/>
            <person name="Lindquist E."/>
            <person name="Lipzen A."/>
            <person name="Maire R."/>
            <person name="Meier B."/>
            <person name="Mihaltcheva S."/>
            <person name="Molinier V."/>
            <person name="Murat C."/>
            <person name="Poggeler S."/>
            <person name="Quandt C.A."/>
            <person name="Sperisen C."/>
            <person name="Tritt A."/>
            <person name="Tisserant E."/>
            <person name="Crous P.W."/>
            <person name="Henrissat B."/>
            <person name="Nehls U."/>
            <person name="Egli S."/>
            <person name="Spatafora J.W."/>
            <person name="Grigoriev I.V."/>
            <person name="Martin F.M."/>
        </authorList>
    </citation>
    <scope>NUCLEOTIDE SEQUENCE [LARGE SCALE GENOMIC DNA]</scope>
    <source>
        <strain evidence="1 2">1.58</strain>
    </source>
</reference>
<proteinExistence type="predicted"/>
<feature type="non-terminal residue" evidence="1">
    <location>
        <position position="1"/>
    </location>
</feature>
<dbReference type="Proteomes" id="UP000250078">
    <property type="component" value="Unassembled WGS sequence"/>
</dbReference>
<dbReference type="EMBL" id="KV748280">
    <property type="protein sequence ID" value="OCK86900.1"/>
    <property type="molecule type" value="Genomic_DNA"/>
</dbReference>
<sequence>KNKKRNIWEGITLKVAKRKRYSKESEVWIGRDIVPVKKLRKELWRYGYKAAFPYRF</sequence>
<evidence type="ECO:0000313" key="2">
    <source>
        <dbReference type="Proteomes" id="UP000250078"/>
    </source>
</evidence>
<keyword evidence="2" id="KW-1185">Reference proteome</keyword>